<evidence type="ECO:0000313" key="4">
    <source>
        <dbReference type="Proteomes" id="UP000245942"/>
    </source>
</evidence>
<gene>
    <name evidence="3" type="ORF">BCV69DRAFT_7271</name>
</gene>
<dbReference type="AlphaFoldDB" id="A0A316UEG8"/>
<keyword evidence="2" id="KW-0812">Transmembrane</keyword>
<evidence type="ECO:0000256" key="1">
    <source>
        <dbReference type="SAM" id="MobiDB-lite"/>
    </source>
</evidence>
<accession>A0A316UEG8</accession>
<keyword evidence="2" id="KW-0472">Membrane</keyword>
<dbReference type="PANTHER" id="PTHR11567:SF142">
    <property type="entry name" value="PHOSPHOGLYCERATE MUTASE-LIKE PROTEIN"/>
    <property type="match status" value="1"/>
</dbReference>
<dbReference type="RefSeq" id="XP_025350837.1">
    <property type="nucleotide sequence ID" value="XM_025495483.1"/>
</dbReference>
<evidence type="ECO:0000256" key="2">
    <source>
        <dbReference type="SAM" id="Phobius"/>
    </source>
</evidence>
<dbReference type="STRING" id="1684307.A0A316UEG8"/>
<dbReference type="Proteomes" id="UP000245942">
    <property type="component" value="Unassembled WGS sequence"/>
</dbReference>
<keyword evidence="2" id="KW-1133">Transmembrane helix</keyword>
<evidence type="ECO:0000313" key="3">
    <source>
        <dbReference type="EMBL" id="PWN23677.1"/>
    </source>
</evidence>
<dbReference type="InterPro" id="IPR029033">
    <property type="entry name" value="His_PPase_superfam"/>
</dbReference>
<feature type="compositionally biased region" description="Polar residues" evidence="1">
    <location>
        <begin position="470"/>
        <end position="480"/>
    </location>
</feature>
<sequence length="480" mass="51723">MSLSGIVVLARHGDRSGFYQSPKTYAASDTNLTVLGYLQEYKNGQDLRAEYFTNVTDSIAGIHADIAEPMEMDIYADAGGEGTVIVESANALLQGLYPPYNETLALANGSTVAWDRAQLISIETVEPEEEIWMEGYTECDAWTTSLSAFYNSSDFVAQAQGANAFYQSLSPILGNRPLTYQNGYNIFDFMNVNYIHNDTLSPEIAPYLNESRYYANWRESRAFGNADPSNIANVAGQALLPLIIDGVQQISNTSNPLKFQYLAISYKPFISLFNMMAMPSPLNDTMVDYASMAIFEVRDDDTVTLRFRNSSEGDLAYYPMFGSSETSTPLDTFVDTLQPNSLDTLAKWCNKCQTSDARGCDVLAALNGTGGGSVQYASITSTTGRQHVSPVVAGVIGALVALAVAGVALAAWLFFGGLVKRTRRGRRSGVAAGKQGPSGRRSQSIAGSIAGDSNVELHHSSHNAADSDGTRSVGSGNAKI</sequence>
<reference evidence="3 4" key="1">
    <citation type="journal article" date="2018" name="Mol. Biol. Evol.">
        <title>Broad Genomic Sampling Reveals a Smut Pathogenic Ancestry of the Fungal Clade Ustilaginomycotina.</title>
        <authorList>
            <person name="Kijpornyongpan T."/>
            <person name="Mondo S.J."/>
            <person name="Barry K."/>
            <person name="Sandor L."/>
            <person name="Lee J."/>
            <person name="Lipzen A."/>
            <person name="Pangilinan J."/>
            <person name="LaButti K."/>
            <person name="Hainaut M."/>
            <person name="Henrissat B."/>
            <person name="Grigoriev I.V."/>
            <person name="Spatafora J.W."/>
            <person name="Aime M.C."/>
        </authorList>
    </citation>
    <scope>NUCLEOTIDE SEQUENCE [LARGE SCALE GENOMIC DNA]</scope>
    <source>
        <strain evidence="3 4">MCA 4718</strain>
    </source>
</reference>
<protein>
    <submittedName>
        <fullName evidence="3">Phosphoglycerate mutase-like protein</fullName>
    </submittedName>
</protein>
<feature type="transmembrane region" description="Helical" evidence="2">
    <location>
        <begin position="391"/>
        <end position="419"/>
    </location>
</feature>
<dbReference type="Gene3D" id="3.40.50.1240">
    <property type="entry name" value="Phosphoglycerate mutase-like"/>
    <property type="match status" value="1"/>
</dbReference>
<proteinExistence type="predicted"/>
<organism evidence="3 4">
    <name type="scientific">Pseudomicrostroma glucosiphilum</name>
    <dbReference type="NCBI Taxonomy" id="1684307"/>
    <lineage>
        <taxon>Eukaryota</taxon>
        <taxon>Fungi</taxon>
        <taxon>Dikarya</taxon>
        <taxon>Basidiomycota</taxon>
        <taxon>Ustilaginomycotina</taxon>
        <taxon>Exobasidiomycetes</taxon>
        <taxon>Microstromatales</taxon>
        <taxon>Microstromatales incertae sedis</taxon>
        <taxon>Pseudomicrostroma</taxon>
    </lineage>
</organism>
<name>A0A316UEG8_9BASI</name>
<feature type="region of interest" description="Disordered" evidence="1">
    <location>
        <begin position="426"/>
        <end position="480"/>
    </location>
</feature>
<dbReference type="SUPFAM" id="SSF53254">
    <property type="entry name" value="Phosphoglycerate mutase-like"/>
    <property type="match status" value="1"/>
</dbReference>
<dbReference type="GeneID" id="37017217"/>
<dbReference type="OrthoDB" id="258392at2759"/>
<keyword evidence="4" id="KW-1185">Reference proteome</keyword>
<dbReference type="GO" id="GO:0016791">
    <property type="term" value="F:phosphatase activity"/>
    <property type="evidence" value="ECO:0007669"/>
    <property type="project" value="TreeGrafter"/>
</dbReference>
<dbReference type="InterPro" id="IPR050645">
    <property type="entry name" value="Histidine_acid_phosphatase"/>
</dbReference>
<dbReference type="PANTHER" id="PTHR11567">
    <property type="entry name" value="ACID PHOSPHATASE-RELATED"/>
    <property type="match status" value="1"/>
</dbReference>
<dbReference type="EMBL" id="KZ819321">
    <property type="protein sequence ID" value="PWN23677.1"/>
    <property type="molecule type" value="Genomic_DNA"/>
</dbReference>